<dbReference type="SUPFAM" id="SSF53448">
    <property type="entry name" value="Nucleotide-diphospho-sugar transferases"/>
    <property type="match status" value="1"/>
</dbReference>
<dbReference type="NCBIfam" id="TIGR03965">
    <property type="entry name" value="mycofact_glyco"/>
    <property type="match status" value="1"/>
</dbReference>
<keyword evidence="1" id="KW-0472">Membrane</keyword>
<evidence type="ECO:0000256" key="1">
    <source>
        <dbReference type="SAM" id="Phobius"/>
    </source>
</evidence>
<keyword evidence="1" id="KW-1133">Transmembrane helix</keyword>
<dbReference type="PANTHER" id="PTHR43646">
    <property type="entry name" value="GLYCOSYLTRANSFERASE"/>
    <property type="match status" value="1"/>
</dbReference>
<evidence type="ECO:0000313" key="6">
    <source>
        <dbReference type="Proteomes" id="UP000193964"/>
    </source>
</evidence>
<dbReference type="Gene3D" id="3.90.550.10">
    <property type="entry name" value="Spore Coat Polysaccharide Biosynthesis Protein SpsA, Chain A"/>
    <property type="match status" value="1"/>
</dbReference>
<keyword evidence="3" id="KW-0808">Transferase</keyword>
<feature type="transmembrane region" description="Helical" evidence="1">
    <location>
        <begin position="322"/>
        <end position="345"/>
    </location>
</feature>
<accession>A0A132PU93</accession>
<evidence type="ECO:0000313" key="4">
    <source>
        <dbReference type="EMBL" id="ORX11568.1"/>
    </source>
</evidence>
<dbReference type="InterPro" id="IPR023981">
    <property type="entry name" value="MftF"/>
</dbReference>
<evidence type="ECO:0000313" key="5">
    <source>
        <dbReference type="Proteomes" id="UP000070612"/>
    </source>
</evidence>
<organism evidence="3 5">
    <name type="scientific">Mycolicibacterium wolinskyi</name>
    <dbReference type="NCBI Taxonomy" id="59750"/>
    <lineage>
        <taxon>Bacteria</taxon>
        <taxon>Bacillati</taxon>
        <taxon>Actinomycetota</taxon>
        <taxon>Actinomycetes</taxon>
        <taxon>Mycobacteriales</taxon>
        <taxon>Mycobacteriaceae</taxon>
        <taxon>Mycolicibacterium</taxon>
    </lineage>
</organism>
<dbReference type="PATRIC" id="fig|59750.3.peg.41"/>
<keyword evidence="1" id="KW-0812">Transmembrane</keyword>
<reference evidence="4 6" key="2">
    <citation type="submission" date="2016-01" db="EMBL/GenBank/DDBJ databases">
        <title>The new phylogeny of the genus Mycobacterium.</title>
        <authorList>
            <person name="Tarcisio F."/>
            <person name="Conor M."/>
            <person name="Antonella G."/>
            <person name="Elisabetta G."/>
            <person name="Giulia F.S."/>
            <person name="Sara T."/>
            <person name="Anna F."/>
            <person name="Clotilde B."/>
            <person name="Roberto B."/>
            <person name="Veronica D.S."/>
            <person name="Fabio R."/>
            <person name="Monica P."/>
            <person name="Olivier J."/>
            <person name="Enrico T."/>
            <person name="Nicola S."/>
        </authorList>
    </citation>
    <scope>NUCLEOTIDE SEQUENCE [LARGE SCALE GENOMIC DNA]</scope>
    <source>
        <strain evidence="4 6">ATCC 700010</strain>
    </source>
</reference>
<dbReference type="OrthoDB" id="5243838at2"/>
<protein>
    <submittedName>
        <fullName evidence="3">Glycosyl transferase family 2</fullName>
    </submittedName>
    <submittedName>
        <fullName evidence="4">Mycofactocin system glycosyltransferase</fullName>
    </submittedName>
</protein>
<dbReference type="InterPro" id="IPR029044">
    <property type="entry name" value="Nucleotide-diphossugar_trans"/>
</dbReference>
<evidence type="ECO:0000259" key="2">
    <source>
        <dbReference type="Pfam" id="PF00535"/>
    </source>
</evidence>
<dbReference type="InterPro" id="IPR001173">
    <property type="entry name" value="Glyco_trans_2-like"/>
</dbReference>
<comment type="caution">
    <text evidence="3">The sequence shown here is derived from an EMBL/GenBank/DDBJ whole genome shotgun (WGS) entry which is preliminary data.</text>
</comment>
<sequence length="470" mass="50712">MTGPRLPDGFAVQVDRRVKVLGEGAALLGGSPTRLLRLAPTAQNMLNGGRLEVHDALSAQLARTLLDATVAHPRPASGPSHRDVTVVVPVRDNASGLHRLIGALRGLRVIVVDDGSAIPVSPAEFAGMHCDVQVLRHSRSNGPAAARNTGLAACETDFVAFLDSDVVPRRGWLEALLGHFCDPAVALVAPRIVGLHNADNLVARYEAVRSSLDLGMREAPVVPYGTVSYVPSAAIICRRSALVAVGGFDETMQSGEDVDLCWRFVESGARLRYEPIALVAHDHRTDLRKWFTRKAFYGSSAAPLTVRHPGKTAPLVISRWTLMVWLLLAMGSCVGYFASLVVAFVTGRRIARSLSAIDTEPKEVAVVAAHGLWSSALQLCSAICRHYWPIALISAVMFRRARHAVLLAAVIDGVVDWATRRGNADDDTKPVGLLTHILLKRLDDIAYGTGLWTGVVRERHLGALKPQLRS</sequence>
<reference evidence="3 5" key="1">
    <citation type="submission" date="2015-07" db="EMBL/GenBank/DDBJ databases">
        <title>A draft genome sequence of Mycobacterium wolinskyi.</title>
        <authorList>
            <person name="de Man T.J."/>
            <person name="Perry K.A."/>
            <person name="Coulliette A.D."/>
            <person name="Jensen B."/>
            <person name="Toney N.C."/>
            <person name="Limbago B.M."/>
            <person name="Noble-Wang J."/>
        </authorList>
    </citation>
    <scope>NUCLEOTIDE SEQUENCE [LARGE SCALE GENOMIC DNA]</scope>
    <source>
        <strain evidence="3 5">CDC_01</strain>
    </source>
</reference>
<dbReference type="GO" id="GO:0016740">
    <property type="term" value="F:transferase activity"/>
    <property type="evidence" value="ECO:0007669"/>
    <property type="project" value="UniProtKB-KW"/>
</dbReference>
<feature type="domain" description="Glycosyltransferase 2-like" evidence="2">
    <location>
        <begin position="85"/>
        <end position="239"/>
    </location>
</feature>
<dbReference type="EMBL" id="LQQA01000030">
    <property type="protein sequence ID" value="ORX11568.1"/>
    <property type="molecule type" value="Genomic_DNA"/>
</dbReference>
<gene>
    <name evidence="3" type="ORF">AFM11_00200</name>
    <name evidence="4" type="ORF">AWC31_33310</name>
</gene>
<dbReference type="STRING" id="59750.AWC31_33310"/>
<dbReference type="EMBL" id="LGTW01000001">
    <property type="protein sequence ID" value="KWX25757.1"/>
    <property type="molecule type" value="Genomic_DNA"/>
</dbReference>
<dbReference type="Pfam" id="PF00535">
    <property type="entry name" value="Glycos_transf_2"/>
    <property type="match status" value="1"/>
</dbReference>
<dbReference type="Proteomes" id="UP000070612">
    <property type="component" value="Unassembled WGS sequence"/>
</dbReference>
<name>A0A132PU93_9MYCO</name>
<dbReference type="PANTHER" id="PTHR43646:SF6">
    <property type="entry name" value="PRE-MYCOFACTOCIN GLYCOSYLTRANSFERASE"/>
    <property type="match status" value="1"/>
</dbReference>
<dbReference type="RefSeq" id="WP_067842115.1">
    <property type="nucleotide sequence ID" value="NZ_JACKUA010000032.1"/>
</dbReference>
<evidence type="ECO:0000313" key="3">
    <source>
        <dbReference type="EMBL" id="KWX25757.1"/>
    </source>
</evidence>
<dbReference type="Proteomes" id="UP000193964">
    <property type="component" value="Unassembled WGS sequence"/>
</dbReference>
<keyword evidence="5" id="KW-1185">Reference proteome</keyword>
<proteinExistence type="predicted"/>
<dbReference type="AlphaFoldDB" id="A0A132PU93"/>